<dbReference type="AlphaFoldDB" id="A0A0B2SU21"/>
<dbReference type="EMBL" id="KN639809">
    <property type="protein sequence ID" value="KHN48355.1"/>
    <property type="molecule type" value="Genomic_DNA"/>
</dbReference>
<accession>A0A0B2SU21</accession>
<organism evidence="2">
    <name type="scientific">Glycine soja</name>
    <name type="common">Wild soybean</name>
    <dbReference type="NCBI Taxonomy" id="3848"/>
    <lineage>
        <taxon>Eukaryota</taxon>
        <taxon>Viridiplantae</taxon>
        <taxon>Streptophyta</taxon>
        <taxon>Embryophyta</taxon>
        <taxon>Tracheophyta</taxon>
        <taxon>Spermatophyta</taxon>
        <taxon>Magnoliopsida</taxon>
        <taxon>eudicotyledons</taxon>
        <taxon>Gunneridae</taxon>
        <taxon>Pentapetalae</taxon>
        <taxon>rosids</taxon>
        <taxon>fabids</taxon>
        <taxon>Fabales</taxon>
        <taxon>Fabaceae</taxon>
        <taxon>Papilionoideae</taxon>
        <taxon>50 kb inversion clade</taxon>
        <taxon>NPAAA clade</taxon>
        <taxon>indigoferoid/millettioid clade</taxon>
        <taxon>Phaseoleae</taxon>
        <taxon>Glycine</taxon>
        <taxon>Glycine subgen. Soja</taxon>
    </lineage>
</organism>
<name>A0A0B2SU21_GLYSO</name>
<feature type="region of interest" description="Disordered" evidence="1">
    <location>
        <begin position="1"/>
        <end position="76"/>
    </location>
</feature>
<dbReference type="PANTHER" id="PTHR34792:SF3">
    <property type="match status" value="1"/>
</dbReference>
<gene>
    <name evidence="2" type="ORF">glysoja_042307</name>
</gene>
<protein>
    <submittedName>
        <fullName evidence="2">Uncharacterized protein</fullName>
    </submittedName>
</protein>
<evidence type="ECO:0000256" key="1">
    <source>
        <dbReference type="SAM" id="MobiDB-lite"/>
    </source>
</evidence>
<reference evidence="2" key="1">
    <citation type="submission" date="2014-07" db="EMBL/GenBank/DDBJ databases">
        <title>Identification of a novel salt tolerance gene in wild soybean by whole-genome sequencing.</title>
        <authorList>
            <person name="Lam H.-M."/>
            <person name="Qi X."/>
            <person name="Li M.-W."/>
            <person name="Liu X."/>
            <person name="Xie M."/>
            <person name="Ni M."/>
            <person name="Xu X."/>
        </authorList>
    </citation>
    <scope>NUCLEOTIDE SEQUENCE [LARGE SCALE GENOMIC DNA]</scope>
    <source>
        <tissue evidence="2">Root</tissue>
    </source>
</reference>
<evidence type="ECO:0000313" key="2">
    <source>
        <dbReference type="EMBL" id="KHN48355.1"/>
    </source>
</evidence>
<sequence length="100" mass="10440">MVGMFPHNASNHNSTDLDGKSLPDNSSVLQDLEDNASDALQASATAPVASPSCHESSAGEASKTSWLNEVVGQKQPDLPDSATLLMPSHSNGVVIFFVAF</sequence>
<proteinExistence type="predicted"/>
<dbReference type="Proteomes" id="UP000053555">
    <property type="component" value="Unassembled WGS sequence"/>
</dbReference>
<dbReference type="InterPro" id="IPR040305">
    <property type="entry name" value="At1g75730-like"/>
</dbReference>
<dbReference type="PANTHER" id="PTHR34792">
    <property type="entry name" value="OS02G0121500 PROTEIN"/>
    <property type="match status" value="1"/>
</dbReference>